<dbReference type="CDD" id="cd05370">
    <property type="entry name" value="SDR_c2"/>
    <property type="match status" value="1"/>
</dbReference>
<dbReference type="SMART" id="SM00822">
    <property type="entry name" value="PKS_KR"/>
    <property type="match status" value="1"/>
</dbReference>
<dbReference type="PRINTS" id="PR00081">
    <property type="entry name" value="GDHRDH"/>
</dbReference>
<reference evidence="5 6" key="1">
    <citation type="journal article" date="2004" name="Environ. Microbiol.">
        <title>Phylogeny-function analysis of (meta)genomic libraries: screening for expression of ribosomal RNA genes by large-insert library fluorescent in situ hybridization (LIL-FISH).</title>
        <authorList>
            <person name="Leveau J.H."/>
            <person name="Gerards S."/>
            <person name="de Boer W."/>
            <person name="van Veen J.A."/>
        </authorList>
    </citation>
    <scope>NUCLEOTIDE SEQUENCE [LARGE SCALE GENOMIC DNA]</scope>
    <source>
        <strain evidence="5 6">Ter331</strain>
    </source>
</reference>
<evidence type="ECO:0000256" key="2">
    <source>
        <dbReference type="ARBA" id="ARBA00023002"/>
    </source>
</evidence>
<dbReference type="Gene3D" id="3.40.50.720">
    <property type="entry name" value="NAD(P)-binding Rossmann-like Domain"/>
    <property type="match status" value="1"/>
</dbReference>
<dbReference type="GO" id="GO:0004316">
    <property type="term" value="F:3-oxoacyl-[acyl-carrier-protein] reductase (NADPH) activity"/>
    <property type="evidence" value="ECO:0007669"/>
    <property type="project" value="UniProtKB-EC"/>
</dbReference>
<dbReference type="EMBL" id="CP002745">
    <property type="protein sequence ID" value="AEK62823.1"/>
    <property type="molecule type" value="Genomic_DNA"/>
</dbReference>
<organism evidence="5 6">
    <name type="scientific">Collimonas fungivorans (strain Ter331)</name>
    <dbReference type="NCBI Taxonomy" id="1005048"/>
    <lineage>
        <taxon>Bacteria</taxon>
        <taxon>Pseudomonadati</taxon>
        <taxon>Pseudomonadota</taxon>
        <taxon>Betaproteobacteria</taxon>
        <taxon>Burkholderiales</taxon>
        <taxon>Oxalobacteraceae</taxon>
        <taxon>Collimonas</taxon>
    </lineage>
</organism>
<reference evidence="5 6" key="4">
    <citation type="journal article" date="2010" name="Environ. Microbiol.">
        <title>The bacterial genus Collimonas: mycophagy, weathering and other adaptive solutions to life in oligotrophic soil environments.</title>
        <authorList>
            <person name="Leveau J.H."/>
            <person name="Uroz S."/>
            <person name="de Boer W."/>
        </authorList>
    </citation>
    <scope>NUCLEOTIDE SEQUENCE [LARGE SCALE GENOMIC DNA]</scope>
    <source>
        <strain evidence="5 6">Ter331</strain>
    </source>
</reference>
<dbReference type="InterPro" id="IPR036291">
    <property type="entry name" value="NAD(P)-bd_dom_sf"/>
</dbReference>
<dbReference type="GO" id="GO:0016020">
    <property type="term" value="C:membrane"/>
    <property type="evidence" value="ECO:0007669"/>
    <property type="project" value="TreeGrafter"/>
</dbReference>
<evidence type="ECO:0000313" key="6">
    <source>
        <dbReference type="Proteomes" id="UP000008392"/>
    </source>
</evidence>
<evidence type="ECO:0000259" key="4">
    <source>
        <dbReference type="SMART" id="SM00822"/>
    </source>
</evidence>
<dbReference type="InterPro" id="IPR020904">
    <property type="entry name" value="Sc_DH/Rdtase_CS"/>
</dbReference>
<proteinExistence type="inferred from homology"/>
<evidence type="ECO:0000256" key="1">
    <source>
        <dbReference type="ARBA" id="ARBA00006484"/>
    </source>
</evidence>
<dbReference type="PROSITE" id="PS00061">
    <property type="entry name" value="ADH_SHORT"/>
    <property type="match status" value="1"/>
</dbReference>
<evidence type="ECO:0000256" key="3">
    <source>
        <dbReference type="RuleBase" id="RU000363"/>
    </source>
</evidence>
<reference evidence="5 6" key="5">
    <citation type="journal article" date="2011" name="ISME J.">
        <title>Dual transcriptional profiling of a bacterial/fungal confrontation: Collimonas fungivorans versus Aspergillus niger.</title>
        <authorList>
            <person name="Mela F."/>
            <person name="Fritsche K."/>
            <person name="de Boer W."/>
            <person name="van Veen J.A."/>
            <person name="de Graaff L.H."/>
            <person name="van den Berg M."/>
            <person name="Leveau J.H."/>
        </authorList>
    </citation>
    <scope>NUCLEOTIDE SEQUENCE [LARGE SCALE GENOMIC DNA]</scope>
    <source>
        <strain evidence="5 6">Ter331</strain>
    </source>
</reference>
<comment type="similarity">
    <text evidence="1 3">Belongs to the short-chain dehydrogenases/reductases (SDR) family.</text>
</comment>
<reference evidence="6" key="6">
    <citation type="submission" date="2011-05" db="EMBL/GenBank/DDBJ databases">
        <title>Complete sequence of Collimonas fungivorans Ter331.</title>
        <authorList>
            <person name="Leveau J.H."/>
        </authorList>
    </citation>
    <scope>NUCLEOTIDE SEQUENCE [LARGE SCALE GENOMIC DNA]</scope>
    <source>
        <strain evidence="6">Ter331</strain>
    </source>
</reference>
<accession>G0A9W9</accession>
<feature type="domain" description="Ketoreductase" evidence="4">
    <location>
        <begin position="80"/>
        <end position="254"/>
    </location>
</feature>
<dbReference type="KEGG" id="cfu:CFU_2998"/>
<gene>
    <name evidence="5" type="primary">dltE</name>
    <name evidence="5" type="ordered locus">CFU_2998</name>
</gene>
<evidence type="ECO:0000313" key="5">
    <source>
        <dbReference type="EMBL" id="AEK62823.1"/>
    </source>
</evidence>
<keyword evidence="6" id="KW-1185">Reference proteome</keyword>
<dbReference type="Pfam" id="PF00106">
    <property type="entry name" value="adh_short"/>
    <property type="match status" value="1"/>
</dbReference>
<protein>
    <submittedName>
        <fullName evidence="5">Putative short-chain dehydrogenase/reductase</fullName>
        <ecNumber evidence="5">1.1.1.100</ecNumber>
    </submittedName>
</protein>
<dbReference type="AlphaFoldDB" id="G0A9W9"/>
<dbReference type="EC" id="1.1.1.100" evidence="5"/>
<name>G0A9W9_COLFT</name>
<reference evidence="5 6" key="3">
    <citation type="journal article" date="2008" name="FEMS Microbiol. Ecol.">
        <title>Identification and characterization of genes underlying chitinolysis in Collimonas fungivorans Ter331.</title>
        <authorList>
            <person name="Fritsche K."/>
            <person name="de Boer W."/>
            <person name="Gerards S."/>
            <person name="van den Berg M."/>
            <person name="van Veen J.A."/>
            <person name="Leveau J.H."/>
        </authorList>
    </citation>
    <scope>NUCLEOTIDE SEQUENCE [LARGE SCALE GENOMIC DNA]</scope>
    <source>
        <strain evidence="5 6">Ter331</strain>
    </source>
</reference>
<dbReference type="STRING" id="1005048.CFU_2998"/>
<dbReference type="SUPFAM" id="SSF51735">
    <property type="entry name" value="NAD(P)-binding Rossmann-fold domains"/>
    <property type="match status" value="1"/>
</dbReference>
<dbReference type="PANTHER" id="PTHR44196">
    <property type="entry name" value="DEHYDROGENASE/REDUCTASE SDR FAMILY MEMBER 7B"/>
    <property type="match status" value="1"/>
</dbReference>
<reference evidence="5 6" key="2">
    <citation type="journal article" date="2006" name="J. Microbiol. Methods">
        <title>Genomic flank-sequencing of plasposon insertion sites for rapid identification of functional genes.</title>
        <authorList>
            <person name="Leveau J.H."/>
            <person name="Gerards S."/>
            <person name="Fritsche K."/>
            <person name="Zondag G."/>
            <person name="van Veen J.A."/>
        </authorList>
    </citation>
    <scope>NUCLEOTIDE SEQUENCE [LARGE SCALE GENOMIC DNA]</scope>
    <source>
        <strain evidence="5 6">Ter331</strain>
    </source>
</reference>
<dbReference type="Proteomes" id="UP000008392">
    <property type="component" value="Chromosome"/>
</dbReference>
<dbReference type="InterPro" id="IPR057326">
    <property type="entry name" value="KR_dom"/>
</dbReference>
<dbReference type="PRINTS" id="PR00080">
    <property type="entry name" value="SDRFAMILY"/>
</dbReference>
<dbReference type="eggNOG" id="COG3967">
    <property type="taxonomic scope" value="Bacteria"/>
</dbReference>
<dbReference type="InterPro" id="IPR002347">
    <property type="entry name" value="SDR_fam"/>
</dbReference>
<keyword evidence="2 5" id="KW-0560">Oxidoreductase</keyword>
<dbReference type="PANTHER" id="PTHR44196:SF1">
    <property type="entry name" value="DEHYDROGENASE_REDUCTASE SDR FAMILY MEMBER 7B"/>
    <property type="match status" value="1"/>
</dbReference>
<sequence>MGALSMGGVYAIKPLSKERRPDGSPVTVQQGGSFSLTGYPRHLRRLAGRLGVPAGFPTSFVGTPSYFSIKKDSRMNMTTNTILITGGAAGIGLALARQLSERGNRVIICGRSEEALLKAQAQLPHVVTRVCDITDQASRQSMVNWLNTEYPGLAMVINNAGVQYRRLFTDVNALEYLEQEVATNFIAPVRLIGELLPLLKRQSQAAIINVTSALAFAPMADVPVYCATKAAMHSFTLTLRHQLKATSVRVVEMAPPIVDTGLGGGTRSGGAAGQQMMSADEFAIDALIQLENDQDEVLVGLSVGARKMGEALFERMNGA</sequence>
<dbReference type="HOGENOM" id="CLU_010194_2_6_4"/>